<keyword evidence="3" id="KW-1133">Transmembrane helix</keyword>
<protein>
    <submittedName>
        <fullName evidence="4">Plasma membrane ATPase</fullName>
    </submittedName>
</protein>
<proteinExistence type="predicted"/>
<reference evidence="4" key="1">
    <citation type="journal article" date="2022" name="Int. J. Mol. Sci.">
        <title>Draft Genome of Tanacetum Coccineum: Genomic Comparison of Closely Related Tanacetum-Family Plants.</title>
        <authorList>
            <person name="Yamashiro T."/>
            <person name="Shiraishi A."/>
            <person name="Nakayama K."/>
            <person name="Satake H."/>
        </authorList>
    </citation>
    <scope>NUCLEOTIDE SEQUENCE</scope>
</reference>
<feature type="region of interest" description="Disordered" evidence="2">
    <location>
        <begin position="75"/>
        <end position="107"/>
    </location>
</feature>
<keyword evidence="3" id="KW-0472">Membrane</keyword>
<dbReference type="PANTHER" id="PTHR42861">
    <property type="entry name" value="CALCIUM-TRANSPORTING ATPASE"/>
    <property type="match status" value="1"/>
</dbReference>
<reference evidence="4" key="2">
    <citation type="submission" date="2022-01" db="EMBL/GenBank/DDBJ databases">
        <authorList>
            <person name="Yamashiro T."/>
            <person name="Shiraishi A."/>
            <person name="Satake H."/>
            <person name="Nakayama K."/>
        </authorList>
    </citation>
    <scope>NUCLEOTIDE SEQUENCE</scope>
</reference>
<name>A0ABQ5AV19_9ASTR</name>
<dbReference type="EMBL" id="BQNB010012565">
    <property type="protein sequence ID" value="GJT05158.1"/>
    <property type="molecule type" value="Genomic_DNA"/>
</dbReference>
<keyword evidence="3" id="KW-0812">Transmembrane</keyword>
<evidence type="ECO:0000256" key="1">
    <source>
        <dbReference type="ARBA" id="ARBA00022842"/>
    </source>
</evidence>
<feature type="transmembrane region" description="Helical" evidence="3">
    <location>
        <begin position="388"/>
        <end position="411"/>
    </location>
</feature>
<dbReference type="Gene3D" id="3.10.310.10">
    <property type="entry name" value="Diaminopimelate Epimerase, Chain A, domain 1"/>
    <property type="match status" value="1"/>
</dbReference>
<dbReference type="SUPFAM" id="SSF54506">
    <property type="entry name" value="Diaminopimelate epimerase-like"/>
    <property type="match status" value="1"/>
</dbReference>
<dbReference type="SUPFAM" id="SSF81665">
    <property type="entry name" value="Calcium ATPase, transmembrane domain M"/>
    <property type="match status" value="1"/>
</dbReference>
<dbReference type="InterPro" id="IPR001653">
    <property type="entry name" value="DAP_epimerase_DapF"/>
</dbReference>
<dbReference type="Proteomes" id="UP001151760">
    <property type="component" value="Unassembled WGS sequence"/>
</dbReference>
<keyword evidence="1" id="KW-0460">Magnesium</keyword>
<dbReference type="Pfam" id="PF01678">
    <property type="entry name" value="DAP_epimerase"/>
    <property type="match status" value="1"/>
</dbReference>
<organism evidence="4 5">
    <name type="scientific">Tanacetum coccineum</name>
    <dbReference type="NCBI Taxonomy" id="301880"/>
    <lineage>
        <taxon>Eukaryota</taxon>
        <taxon>Viridiplantae</taxon>
        <taxon>Streptophyta</taxon>
        <taxon>Embryophyta</taxon>
        <taxon>Tracheophyta</taxon>
        <taxon>Spermatophyta</taxon>
        <taxon>Magnoliopsida</taxon>
        <taxon>eudicotyledons</taxon>
        <taxon>Gunneridae</taxon>
        <taxon>Pentapetalae</taxon>
        <taxon>asterids</taxon>
        <taxon>campanulids</taxon>
        <taxon>Asterales</taxon>
        <taxon>Asteraceae</taxon>
        <taxon>Asteroideae</taxon>
        <taxon>Anthemideae</taxon>
        <taxon>Anthemidinae</taxon>
        <taxon>Tanacetum</taxon>
    </lineage>
</organism>
<dbReference type="Gene3D" id="1.20.1110.10">
    <property type="entry name" value="Calcium-transporting ATPase, transmembrane domain"/>
    <property type="match status" value="1"/>
</dbReference>
<accession>A0ABQ5AV19</accession>
<comment type="caution">
    <text evidence="4">The sequence shown here is derived from an EMBL/GenBank/DDBJ whole genome shotgun (WGS) entry which is preliminary data.</text>
</comment>
<evidence type="ECO:0000313" key="4">
    <source>
        <dbReference type="EMBL" id="GJT05158.1"/>
    </source>
</evidence>
<evidence type="ECO:0000256" key="3">
    <source>
        <dbReference type="SAM" id="Phobius"/>
    </source>
</evidence>
<keyword evidence="5" id="KW-1185">Reference proteome</keyword>
<evidence type="ECO:0000313" key="5">
    <source>
        <dbReference type="Proteomes" id="UP001151760"/>
    </source>
</evidence>
<feature type="transmembrane region" description="Helical" evidence="3">
    <location>
        <begin position="337"/>
        <end position="361"/>
    </location>
</feature>
<sequence length="685" mass="76628">MEMHGEVIPQEDINQKFLRSLSQEWTMHTIVWRNKPEIETLSLDDLFNNLKAYESEHSSAADSLTTVENLRMLKSKKKNTKIPQPSGSIDNVPDENVPTTSNDPLLSGEDRLQLTELMDLCTNLQKKRMQSRTGRKIADIDGDAEVTRLMSERATTTTVDELTLARTLIEIKAAKPKVRGVMIQEPSEFTTNTTTTPTASKPSQDKGKTIPIIILNFIRYLIKLSVSRRKVDATVDGTDIETDTTTENSTSKRRFQPSLAAASPEKVDAFAEPLPPIIKVTNHRYKVEEAVQSPSNHWSILFSSLADSVCTNRHWPAATRCDSLAALKDHDKPYSMLGFMLLALIWRFDFPPFMVLIIAILNDGTIMTILKDRVKPSPLPDSWKLAEIFTTGVVLGSYLAMMSIIFFWAAYKTDFFPHNQLSLDFCDEVSKLVVCERPGWLLVIAFAIAQLESIPRPIAQISVAVIGSTVVLFTKPWKEVKFDRIYSTRCGCCSYVNNLDSMEPKVTLEQAAKLCDRNFGVGADGVIFAMPGSNGTDYTMRIFNSDGSDPETVASYHTTAIALSLMEAYSLSVQHEQITLQILQAKLGVEDIQYTKLHHGGASNLNTIAPVIYMWRRIKHSTNTNAKGDRANRIRQLWIWIHVVTFTKGYNALKIACESQGKVNEDSAKVNCTSLEGKFGTLEVT</sequence>
<dbReference type="InterPro" id="IPR023298">
    <property type="entry name" value="ATPase_P-typ_TM_dom_sf"/>
</dbReference>
<feature type="non-terminal residue" evidence="4">
    <location>
        <position position="685"/>
    </location>
</feature>
<evidence type="ECO:0000256" key="2">
    <source>
        <dbReference type="SAM" id="MobiDB-lite"/>
    </source>
</evidence>
<gene>
    <name evidence="4" type="ORF">Tco_0839620</name>
</gene>